<accession>A0A1Z1WRS5</accession>
<evidence type="ECO:0000259" key="2">
    <source>
        <dbReference type="Pfam" id="PF13581"/>
    </source>
</evidence>
<dbReference type="SUPFAM" id="SSF55874">
    <property type="entry name" value="ATPase domain of HSP90 chaperone/DNA topoisomerase II/histidine kinase"/>
    <property type="match status" value="1"/>
</dbReference>
<dbReference type="Pfam" id="PF13581">
    <property type="entry name" value="HATPase_c_2"/>
    <property type="match status" value="1"/>
</dbReference>
<dbReference type="PANTHER" id="PTHR35526">
    <property type="entry name" value="ANTI-SIGMA-F FACTOR RSBW-RELATED"/>
    <property type="match status" value="1"/>
</dbReference>
<dbReference type="KEGG" id="salf:SMD44_08509"/>
<dbReference type="Proteomes" id="UP000195880">
    <property type="component" value="Chromosome"/>
</dbReference>
<dbReference type="GO" id="GO:0004674">
    <property type="term" value="F:protein serine/threonine kinase activity"/>
    <property type="evidence" value="ECO:0007669"/>
    <property type="project" value="UniProtKB-KW"/>
</dbReference>
<sequence>MRAMTHSPDVTARDAARGVTAPCPLCDRATVQGAWRPTAGDRPALLAVDAEDCGIGGARRAARAYAAVRCPAVDAADVALVVSELCTNSFRHATGWWRLRLHGHRDGLIADIDDASEQPPVPRLPDTHDGTGGMGMLLAATLTTTLDVYVYSGGKTVRVTWKAPRD</sequence>
<dbReference type="AlphaFoldDB" id="A0A1Z1WRS5"/>
<dbReference type="InterPro" id="IPR050267">
    <property type="entry name" value="Anti-sigma-factor_SerPK"/>
</dbReference>
<organism evidence="3 4">
    <name type="scientific">Streptomyces alboflavus</name>
    <dbReference type="NCBI Taxonomy" id="67267"/>
    <lineage>
        <taxon>Bacteria</taxon>
        <taxon>Bacillati</taxon>
        <taxon>Actinomycetota</taxon>
        <taxon>Actinomycetes</taxon>
        <taxon>Kitasatosporales</taxon>
        <taxon>Streptomycetaceae</taxon>
        <taxon>Streptomyces</taxon>
    </lineage>
</organism>
<dbReference type="EMBL" id="CP021748">
    <property type="protein sequence ID" value="ARX89022.1"/>
    <property type="molecule type" value="Genomic_DNA"/>
</dbReference>
<evidence type="ECO:0000313" key="3">
    <source>
        <dbReference type="EMBL" id="ARX89022.1"/>
    </source>
</evidence>
<dbReference type="InterPro" id="IPR036890">
    <property type="entry name" value="HATPase_C_sf"/>
</dbReference>
<dbReference type="PANTHER" id="PTHR35526:SF3">
    <property type="entry name" value="ANTI-SIGMA-F FACTOR RSBW"/>
    <property type="match status" value="1"/>
</dbReference>
<proteinExistence type="predicted"/>
<keyword evidence="1" id="KW-0808">Transferase</keyword>
<keyword evidence="1" id="KW-0418">Kinase</keyword>
<dbReference type="Gene3D" id="3.30.565.10">
    <property type="entry name" value="Histidine kinase-like ATPase, C-terminal domain"/>
    <property type="match status" value="1"/>
</dbReference>
<dbReference type="InterPro" id="IPR003594">
    <property type="entry name" value="HATPase_dom"/>
</dbReference>
<dbReference type="CDD" id="cd16936">
    <property type="entry name" value="HATPase_RsbW-like"/>
    <property type="match status" value="1"/>
</dbReference>
<keyword evidence="4" id="KW-1185">Reference proteome</keyword>
<reference evidence="3 4" key="1">
    <citation type="submission" date="2017-05" db="EMBL/GenBank/DDBJ databases">
        <title>Streptomyces alboflavus Genome sequencing and assembly.</title>
        <authorList>
            <person name="Wang Y."/>
            <person name="Du B."/>
            <person name="Ding Y."/>
            <person name="Liu H."/>
            <person name="Hou Q."/>
            <person name="Liu K."/>
            <person name="Wang C."/>
            <person name="Yao L."/>
        </authorList>
    </citation>
    <scope>NUCLEOTIDE SEQUENCE [LARGE SCALE GENOMIC DNA]</scope>
    <source>
        <strain evidence="3 4">MDJK44</strain>
    </source>
</reference>
<protein>
    <recommendedName>
        <fullName evidence="2">Histidine kinase/HSP90-like ATPase domain-containing protein</fullName>
    </recommendedName>
</protein>
<evidence type="ECO:0000313" key="4">
    <source>
        <dbReference type="Proteomes" id="UP000195880"/>
    </source>
</evidence>
<gene>
    <name evidence="3" type="ORF">SMD44_08509</name>
</gene>
<name>A0A1Z1WRS5_9ACTN</name>
<evidence type="ECO:0000256" key="1">
    <source>
        <dbReference type="ARBA" id="ARBA00022527"/>
    </source>
</evidence>
<feature type="domain" description="Histidine kinase/HSP90-like ATPase" evidence="2">
    <location>
        <begin position="57"/>
        <end position="161"/>
    </location>
</feature>
<dbReference type="eggNOG" id="ENOG5030HU8">
    <property type="taxonomic scope" value="Bacteria"/>
</dbReference>
<keyword evidence="1" id="KW-0723">Serine/threonine-protein kinase</keyword>
<dbReference type="STRING" id="67267.GCA_000716675_00485"/>